<dbReference type="Proteomes" id="UP000002033">
    <property type="component" value="Chromosome"/>
</dbReference>
<dbReference type="KEGG" id="hdn:Hden_0073"/>
<dbReference type="AlphaFoldDB" id="D8JPK9"/>
<gene>
    <name evidence="1" type="ordered locus">Hden_0073</name>
</gene>
<evidence type="ECO:0000313" key="1">
    <source>
        <dbReference type="EMBL" id="ADJ21900.1"/>
    </source>
</evidence>
<dbReference type="HOGENOM" id="CLU_1914199_0_0_5"/>
<reference evidence="2" key="1">
    <citation type="journal article" date="2011" name="J. Bacteriol.">
        <title>Genome sequences of eight morphologically diverse alphaproteobacteria.</title>
        <authorList>
            <consortium name="US DOE Joint Genome Institute"/>
            <person name="Brown P.J."/>
            <person name="Kysela D.T."/>
            <person name="Buechlein A."/>
            <person name="Hemmerich C."/>
            <person name="Brun Y.V."/>
        </authorList>
    </citation>
    <scope>NUCLEOTIDE SEQUENCE [LARGE SCALE GENOMIC DNA]</scope>
    <source>
        <strain evidence="2">ATCC 51888 / DSM 1869 / NCIB 11706 / TK 0415</strain>
    </source>
</reference>
<accession>D8JPK9</accession>
<protein>
    <submittedName>
        <fullName evidence="1">Uncharacterized protein</fullName>
    </submittedName>
</protein>
<keyword evidence="2" id="KW-1185">Reference proteome</keyword>
<name>D8JPK9_HYPDA</name>
<sequence>MRSRCAGWWLALSGHPYSKDKATTMKVEGYSSDELKSFHRVLQAAMAEISARRADFQIADMIARLFEAADKGERDPTKLKAAVLALTQVRALAASKKTKARNRSAITIAPRQRSNRPLLTVFPRARLSTQKI</sequence>
<proteinExistence type="predicted"/>
<organism evidence="1 2">
    <name type="scientific">Hyphomicrobium denitrificans (strain ATCC 51888 / DSM 1869 / NCIMB 11706 / TK 0415)</name>
    <dbReference type="NCBI Taxonomy" id="582899"/>
    <lineage>
        <taxon>Bacteria</taxon>
        <taxon>Pseudomonadati</taxon>
        <taxon>Pseudomonadota</taxon>
        <taxon>Alphaproteobacteria</taxon>
        <taxon>Hyphomicrobiales</taxon>
        <taxon>Hyphomicrobiaceae</taxon>
        <taxon>Hyphomicrobium</taxon>
    </lineage>
</organism>
<dbReference type="EMBL" id="CP002083">
    <property type="protein sequence ID" value="ADJ21900.1"/>
    <property type="molecule type" value="Genomic_DNA"/>
</dbReference>
<dbReference type="RefSeq" id="WP_013214119.1">
    <property type="nucleotide sequence ID" value="NC_014313.1"/>
</dbReference>
<evidence type="ECO:0000313" key="2">
    <source>
        <dbReference type="Proteomes" id="UP000002033"/>
    </source>
</evidence>